<gene>
    <name evidence="2" type="ORF">ACFPET_01375</name>
</gene>
<dbReference type="PROSITE" id="PS50943">
    <property type="entry name" value="HTH_CROC1"/>
    <property type="match status" value="1"/>
</dbReference>
<dbReference type="InterPro" id="IPR001387">
    <property type="entry name" value="Cro/C1-type_HTH"/>
</dbReference>
<evidence type="ECO:0000313" key="2">
    <source>
        <dbReference type="EMBL" id="MFC4333844.1"/>
    </source>
</evidence>
<evidence type="ECO:0000313" key="3">
    <source>
        <dbReference type="Proteomes" id="UP001595823"/>
    </source>
</evidence>
<sequence>MGPEILRRGHLLGGVMAGNPELGEQLRATRNEAALTQADMAKRTGYSVTHVTNMECGRRSIPDDVLLAYEEAHRERTDMRRRTVALGGAAMLIAPEAASRILTRGFDALLGSTPDNDDWNEHLYRLGEDYMTSGASVVQSTLAADLSVLQHAVDAPEMWAVVAKELVVFGKTTKGPADAIRWYRKAAVAAKRSGDRDTQIWVAGRAALALGYEGAATPTALTFARQAIELSNGAPSAGLLNALMGYTHALATSGHHREAREAWDETQRVYDAVSPTDEITDFNYPWWRFAVVGSLLHARLGDPKAEQWQGEIAAHRPANMVRFETHAELHKALMIAKGGDKEGGLTYGKTALEALPEDKRSQSLYLMLDEIRGV</sequence>
<dbReference type="SUPFAM" id="SSF47413">
    <property type="entry name" value="lambda repressor-like DNA-binding domains"/>
    <property type="match status" value="1"/>
</dbReference>
<keyword evidence="3" id="KW-1185">Reference proteome</keyword>
<dbReference type="RefSeq" id="WP_380617583.1">
    <property type="nucleotide sequence ID" value="NZ_JBHSDK010000002.1"/>
</dbReference>
<dbReference type="CDD" id="cd00093">
    <property type="entry name" value="HTH_XRE"/>
    <property type="match status" value="1"/>
</dbReference>
<feature type="domain" description="HTH cro/C1-type" evidence="1">
    <location>
        <begin position="26"/>
        <end position="80"/>
    </location>
</feature>
<organism evidence="2 3">
    <name type="scientific">Salininema proteolyticum</name>
    <dbReference type="NCBI Taxonomy" id="1607685"/>
    <lineage>
        <taxon>Bacteria</taxon>
        <taxon>Bacillati</taxon>
        <taxon>Actinomycetota</taxon>
        <taxon>Actinomycetes</taxon>
        <taxon>Glycomycetales</taxon>
        <taxon>Glycomycetaceae</taxon>
        <taxon>Salininema</taxon>
    </lineage>
</organism>
<proteinExistence type="predicted"/>
<dbReference type="InterPro" id="IPR010982">
    <property type="entry name" value="Lambda_DNA-bd_dom_sf"/>
</dbReference>
<protein>
    <submittedName>
        <fullName evidence="2">Helix-turn-helix domain-containing protein</fullName>
    </submittedName>
</protein>
<evidence type="ECO:0000259" key="1">
    <source>
        <dbReference type="PROSITE" id="PS50943"/>
    </source>
</evidence>
<dbReference type="Gene3D" id="1.10.260.40">
    <property type="entry name" value="lambda repressor-like DNA-binding domains"/>
    <property type="match status" value="1"/>
</dbReference>
<name>A0ABV8TTI5_9ACTN</name>
<dbReference type="SMART" id="SM00530">
    <property type="entry name" value="HTH_XRE"/>
    <property type="match status" value="1"/>
</dbReference>
<dbReference type="Pfam" id="PF13560">
    <property type="entry name" value="HTH_31"/>
    <property type="match status" value="1"/>
</dbReference>
<reference evidence="3" key="1">
    <citation type="journal article" date="2019" name="Int. J. Syst. Evol. Microbiol.">
        <title>The Global Catalogue of Microorganisms (GCM) 10K type strain sequencing project: providing services to taxonomists for standard genome sequencing and annotation.</title>
        <authorList>
            <consortium name="The Broad Institute Genomics Platform"/>
            <consortium name="The Broad Institute Genome Sequencing Center for Infectious Disease"/>
            <person name="Wu L."/>
            <person name="Ma J."/>
        </authorList>
    </citation>
    <scope>NUCLEOTIDE SEQUENCE [LARGE SCALE GENOMIC DNA]</scope>
    <source>
        <strain evidence="3">IBRC-M 10908</strain>
    </source>
</reference>
<dbReference type="EMBL" id="JBHSDK010000002">
    <property type="protein sequence ID" value="MFC4333844.1"/>
    <property type="molecule type" value="Genomic_DNA"/>
</dbReference>
<dbReference type="Proteomes" id="UP001595823">
    <property type="component" value="Unassembled WGS sequence"/>
</dbReference>
<accession>A0ABV8TTI5</accession>
<comment type="caution">
    <text evidence="2">The sequence shown here is derived from an EMBL/GenBank/DDBJ whole genome shotgun (WGS) entry which is preliminary data.</text>
</comment>